<proteinExistence type="predicted"/>
<dbReference type="EMBL" id="KQ964245">
    <property type="protein sequence ID" value="KXJ96398.1"/>
    <property type="molecule type" value="Genomic_DNA"/>
</dbReference>
<reference evidence="2" key="1">
    <citation type="submission" date="2016-02" db="EMBL/GenBank/DDBJ databases">
        <title>Draft genome sequence of Microdochium bolleyi, a fungal endophyte of beachgrass.</title>
        <authorList>
            <consortium name="DOE Joint Genome Institute"/>
            <person name="David A.S."/>
            <person name="May G."/>
            <person name="Haridas S."/>
            <person name="Lim J."/>
            <person name="Wang M."/>
            <person name="Labutti K."/>
            <person name="Lipzen A."/>
            <person name="Barry K."/>
            <person name="Grigoriev I.V."/>
        </authorList>
    </citation>
    <scope>NUCLEOTIDE SEQUENCE [LARGE SCALE GENOMIC DNA]</scope>
    <source>
        <strain evidence="2">J235TASD1</strain>
    </source>
</reference>
<evidence type="ECO:0008006" key="3">
    <source>
        <dbReference type="Google" id="ProtNLM"/>
    </source>
</evidence>
<evidence type="ECO:0000313" key="2">
    <source>
        <dbReference type="Proteomes" id="UP000070501"/>
    </source>
</evidence>
<dbReference type="Proteomes" id="UP000070501">
    <property type="component" value="Unassembled WGS sequence"/>
</dbReference>
<protein>
    <recommendedName>
        <fullName evidence="3">Origin recognition complex subunit 6</fullName>
    </recommendedName>
</protein>
<dbReference type="AlphaFoldDB" id="A0A136JGZ7"/>
<gene>
    <name evidence="1" type="ORF">Micbo1qcDRAFT_154960</name>
</gene>
<keyword evidence="2" id="KW-1185">Reference proteome</keyword>
<accession>A0A136JGZ7</accession>
<evidence type="ECO:0000313" key="1">
    <source>
        <dbReference type="EMBL" id="KXJ96398.1"/>
    </source>
</evidence>
<sequence length="245" mass="27349">MPAKRKAGGQDSLLPAWVRPSIQLMCRDLDADRIGKTVLAGMQSIAAPHGRASTDEWVTQNLTPLLGAVYFLVTLQVQHLERGTPPDDKEYRQTRKAILGVLSRAPEEVTVVGMDEDELWIGWSDVGPRDIDAAVAKVVESGWQNGEWFAGINHLVGDDAAVSQPQHHVVPGGADDDEDIDMQDVSPEDEGKLVETLHMRKNDTMLQSRWVMTDKKRKEYEQWRDDMLSRIEAIERSGAVQPMEA</sequence>
<dbReference type="OrthoDB" id="5367324at2759"/>
<dbReference type="STRING" id="196109.A0A136JGZ7"/>
<dbReference type="InParanoid" id="A0A136JGZ7"/>
<name>A0A136JGZ7_9PEZI</name>
<organism evidence="1 2">
    <name type="scientific">Microdochium bolleyi</name>
    <dbReference type="NCBI Taxonomy" id="196109"/>
    <lineage>
        <taxon>Eukaryota</taxon>
        <taxon>Fungi</taxon>
        <taxon>Dikarya</taxon>
        <taxon>Ascomycota</taxon>
        <taxon>Pezizomycotina</taxon>
        <taxon>Sordariomycetes</taxon>
        <taxon>Xylariomycetidae</taxon>
        <taxon>Xylariales</taxon>
        <taxon>Microdochiaceae</taxon>
        <taxon>Microdochium</taxon>
    </lineage>
</organism>